<reference evidence="2 3" key="1">
    <citation type="submission" date="2024-09" db="EMBL/GenBank/DDBJ databases">
        <authorList>
            <person name="Sun Q."/>
            <person name="Mori K."/>
        </authorList>
    </citation>
    <scope>NUCLEOTIDE SEQUENCE [LARGE SCALE GENOMIC DNA]</scope>
    <source>
        <strain evidence="2 3">TISTR 2452</strain>
    </source>
</reference>
<sequence>MMRKWIPLYAAILALVIGSGGVLSAAEPSTSKPNQVSGEASQASDLERQADLWIQTIAKQNGFQDWLNASVDITPIGPGQHGWLVTLRGTGSVPVGYLIIHAKEEGGFILGEYGAGRHPAFDPNTLYTSMVHQGLIASYAEATKRPLKLERLYVHPLLAVWKWTAPDGQVRYLDAWTAEELPISESQWQQAAKKLQVTSLASGIALANSRISTSRLNDIFDAYERMPWLTKKPIANMQTKLLVSLLDQKRQIRYTSELYDKQVLMVWPAIGYHRWDDQSLFVAFDQYGSRFVPMSAIESEGLFFNG</sequence>
<keyword evidence="3" id="KW-1185">Reference proteome</keyword>
<proteinExistence type="predicted"/>
<name>A0ABV5KPI9_9BACL</name>
<dbReference type="Proteomes" id="UP001589747">
    <property type="component" value="Unassembled WGS sequence"/>
</dbReference>
<gene>
    <name evidence="2" type="ORF">ACFFSY_14460</name>
</gene>
<keyword evidence="1" id="KW-0732">Signal</keyword>
<organism evidence="2 3">
    <name type="scientific">Paenibacillus aurantiacus</name>
    <dbReference type="NCBI Taxonomy" id="1936118"/>
    <lineage>
        <taxon>Bacteria</taxon>
        <taxon>Bacillati</taxon>
        <taxon>Bacillota</taxon>
        <taxon>Bacilli</taxon>
        <taxon>Bacillales</taxon>
        <taxon>Paenibacillaceae</taxon>
        <taxon>Paenibacillus</taxon>
    </lineage>
</organism>
<evidence type="ECO:0000313" key="2">
    <source>
        <dbReference type="EMBL" id="MFB9327126.1"/>
    </source>
</evidence>
<protein>
    <submittedName>
        <fullName evidence="2">Uncharacterized protein</fullName>
    </submittedName>
</protein>
<dbReference type="RefSeq" id="WP_377495115.1">
    <property type="nucleotide sequence ID" value="NZ_JBHMDO010000024.1"/>
</dbReference>
<evidence type="ECO:0000313" key="3">
    <source>
        <dbReference type="Proteomes" id="UP001589747"/>
    </source>
</evidence>
<dbReference type="EMBL" id="JBHMDO010000024">
    <property type="protein sequence ID" value="MFB9327126.1"/>
    <property type="molecule type" value="Genomic_DNA"/>
</dbReference>
<feature type="chain" id="PRO_5046319241" evidence="1">
    <location>
        <begin position="26"/>
        <end position="306"/>
    </location>
</feature>
<comment type="caution">
    <text evidence="2">The sequence shown here is derived from an EMBL/GenBank/DDBJ whole genome shotgun (WGS) entry which is preliminary data.</text>
</comment>
<feature type="signal peptide" evidence="1">
    <location>
        <begin position="1"/>
        <end position="25"/>
    </location>
</feature>
<evidence type="ECO:0000256" key="1">
    <source>
        <dbReference type="SAM" id="SignalP"/>
    </source>
</evidence>
<accession>A0ABV5KPI9</accession>